<dbReference type="VEuPathDB" id="FungiDB:EYZ11_006030"/>
<reference evidence="2 5" key="2">
    <citation type="submission" date="2019-08" db="EMBL/GenBank/DDBJ databases">
        <title>The genome sequence of a newly discovered highly antifungal drug resistant Aspergillus species, Aspergillus tanneri NIH 1004.</title>
        <authorList>
            <person name="Mounaud S."/>
            <person name="Singh I."/>
            <person name="Joardar V."/>
            <person name="Pakala S."/>
            <person name="Pakala S."/>
            <person name="Venepally P."/>
            <person name="Chung J.K."/>
            <person name="Losada L."/>
            <person name="Nierman W.C."/>
        </authorList>
    </citation>
    <scope>NUCLEOTIDE SEQUENCE [LARGE SCALE GENOMIC DNA]</scope>
    <source>
        <strain evidence="2 5">NIH1004</strain>
    </source>
</reference>
<evidence type="ECO:0000313" key="5">
    <source>
        <dbReference type="Proteomes" id="UP000324241"/>
    </source>
</evidence>
<dbReference type="GeneID" id="54323022"/>
<gene>
    <name evidence="2" type="ORF">ATNIH1004_000320</name>
    <name evidence="3" type="ORF">EYZ11_006030</name>
</gene>
<feature type="compositionally biased region" description="Low complexity" evidence="1">
    <location>
        <begin position="50"/>
        <end position="60"/>
    </location>
</feature>
<keyword evidence="4" id="KW-1185">Reference proteome</keyword>
<sequence length="91" mass="9956">MTSKFNSGKFATRPKDEAEDITGQSDQSNQQGDSSSKDPSDWKQRDSASEESQASSETTQPGDPLLRGAAPRMPGSSKYHFTHDQLSHPDE</sequence>
<dbReference type="Proteomes" id="UP000308092">
    <property type="component" value="Unassembled WGS sequence"/>
</dbReference>
<feature type="compositionally biased region" description="Basic and acidic residues" evidence="1">
    <location>
        <begin position="81"/>
        <end position="91"/>
    </location>
</feature>
<dbReference type="EMBL" id="QUQM01000002">
    <property type="protein sequence ID" value="KAA8651437.1"/>
    <property type="molecule type" value="Genomic_DNA"/>
</dbReference>
<evidence type="ECO:0000313" key="2">
    <source>
        <dbReference type="EMBL" id="KAA8651437.1"/>
    </source>
</evidence>
<reference evidence="3 4" key="1">
    <citation type="submission" date="2019-03" db="EMBL/GenBank/DDBJ databases">
        <title>The genome sequence of a newly discovered highly antifungal drug resistant Aspergillus species, Aspergillus tanneri NIH 1004.</title>
        <authorList>
            <person name="Mounaud S."/>
            <person name="Singh I."/>
            <person name="Joardar V."/>
            <person name="Pakala S."/>
            <person name="Pakala S."/>
            <person name="Venepally P."/>
            <person name="Hoover J."/>
            <person name="Nierman W."/>
            <person name="Chung J."/>
            <person name="Losada L."/>
        </authorList>
    </citation>
    <scope>NUCLEOTIDE SEQUENCE [LARGE SCALE GENOMIC DNA]</scope>
    <source>
        <strain evidence="3 4">NIH1004</strain>
    </source>
</reference>
<evidence type="ECO:0000313" key="4">
    <source>
        <dbReference type="Proteomes" id="UP000308092"/>
    </source>
</evidence>
<name>A0A4S3JIU5_9EURO</name>
<feature type="compositionally biased region" description="Basic and acidic residues" evidence="1">
    <location>
        <begin position="35"/>
        <end position="48"/>
    </location>
</feature>
<feature type="region of interest" description="Disordered" evidence="1">
    <location>
        <begin position="1"/>
        <end position="91"/>
    </location>
</feature>
<evidence type="ECO:0000256" key="1">
    <source>
        <dbReference type="SAM" id="MobiDB-lite"/>
    </source>
</evidence>
<dbReference type="OrthoDB" id="2137750at2759"/>
<proteinExistence type="predicted"/>
<evidence type="ECO:0000313" key="3">
    <source>
        <dbReference type="EMBL" id="THC94507.1"/>
    </source>
</evidence>
<dbReference type="Proteomes" id="UP000324241">
    <property type="component" value="Unassembled WGS sequence"/>
</dbReference>
<accession>A0A4S3JIU5</accession>
<comment type="caution">
    <text evidence="3">The sequence shown here is derived from an EMBL/GenBank/DDBJ whole genome shotgun (WGS) entry which is preliminary data.</text>
</comment>
<dbReference type="EMBL" id="SOSA01000204">
    <property type="protein sequence ID" value="THC94507.1"/>
    <property type="molecule type" value="Genomic_DNA"/>
</dbReference>
<feature type="compositionally biased region" description="Low complexity" evidence="1">
    <location>
        <begin position="23"/>
        <end position="34"/>
    </location>
</feature>
<dbReference type="AlphaFoldDB" id="A0A4S3JIU5"/>
<dbReference type="RefSeq" id="XP_033430798.1">
    <property type="nucleotide sequence ID" value="XM_033565041.1"/>
</dbReference>
<protein>
    <submittedName>
        <fullName evidence="3">Uncharacterized protein</fullName>
    </submittedName>
</protein>
<organism evidence="3 4">
    <name type="scientific">Aspergillus tanneri</name>
    <dbReference type="NCBI Taxonomy" id="1220188"/>
    <lineage>
        <taxon>Eukaryota</taxon>
        <taxon>Fungi</taxon>
        <taxon>Dikarya</taxon>
        <taxon>Ascomycota</taxon>
        <taxon>Pezizomycotina</taxon>
        <taxon>Eurotiomycetes</taxon>
        <taxon>Eurotiomycetidae</taxon>
        <taxon>Eurotiales</taxon>
        <taxon>Aspergillaceae</taxon>
        <taxon>Aspergillus</taxon>
        <taxon>Aspergillus subgen. Circumdati</taxon>
    </lineage>
</organism>